<dbReference type="GO" id="GO:0016020">
    <property type="term" value="C:membrane"/>
    <property type="evidence" value="ECO:0007669"/>
    <property type="project" value="UniProtKB-SubCell"/>
</dbReference>
<dbReference type="Pfam" id="PF01453">
    <property type="entry name" value="B_lectin"/>
    <property type="match status" value="1"/>
</dbReference>
<reference evidence="8" key="1">
    <citation type="submission" date="2015-04" db="UniProtKB">
        <authorList>
            <consortium name="EnsemblPlants"/>
        </authorList>
    </citation>
    <scope>IDENTIFICATION</scope>
</reference>
<feature type="compositionally biased region" description="Low complexity" evidence="6">
    <location>
        <begin position="191"/>
        <end position="205"/>
    </location>
</feature>
<reference evidence="8" key="2">
    <citation type="submission" date="2018-05" db="EMBL/GenBank/DDBJ databases">
        <title>OgluRS3 (Oryza glumaepatula Reference Sequence Version 3).</title>
        <authorList>
            <person name="Zhang J."/>
            <person name="Kudrna D."/>
            <person name="Lee S."/>
            <person name="Talag J."/>
            <person name="Welchert J."/>
            <person name="Wing R.A."/>
        </authorList>
    </citation>
    <scope>NUCLEOTIDE SEQUENCE [LARGE SCALE GENOMIC DNA]</scope>
</reference>
<dbReference type="EnsemblPlants" id="OGLUM09G00890.1">
    <property type="protein sequence ID" value="OGLUM09G00890.1"/>
    <property type="gene ID" value="OGLUM09G00890"/>
</dbReference>
<comment type="catalytic activity">
    <reaction evidence="5">
        <text>L-seryl-[protein] + ATP = O-phospho-L-seryl-[protein] + ADP + H(+)</text>
        <dbReference type="Rhea" id="RHEA:17989"/>
        <dbReference type="Rhea" id="RHEA-COMP:9863"/>
        <dbReference type="Rhea" id="RHEA-COMP:11604"/>
        <dbReference type="ChEBI" id="CHEBI:15378"/>
        <dbReference type="ChEBI" id="CHEBI:29999"/>
        <dbReference type="ChEBI" id="CHEBI:30616"/>
        <dbReference type="ChEBI" id="CHEBI:83421"/>
        <dbReference type="ChEBI" id="CHEBI:456216"/>
        <dbReference type="EC" id="2.7.11.1"/>
    </reaction>
</comment>
<dbReference type="Gramene" id="OGLUM09G00890.1">
    <property type="protein sequence ID" value="OGLUM09G00890.1"/>
    <property type="gene ID" value="OGLUM09G00890"/>
</dbReference>
<dbReference type="Proteomes" id="UP000026961">
    <property type="component" value="Chromosome 9"/>
</dbReference>
<keyword evidence="3" id="KW-0675">Receptor</keyword>
<dbReference type="PROSITE" id="PS50927">
    <property type="entry name" value="BULB_LECTIN"/>
    <property type="match status" value="1"/>
</dbReference>
<sequence>MLAIASDGNMVLSDGATGHALWSTNVTAGVNSSASGGGGGAMAVLANSSNLVLRLPDGTALWKTFEHPGNTFLPGMKIGVIYRTRDGVRLVSWKGATDPSPGKFSFGGDLDQLLQVVIWKGSRVSWRINPWEGYMVDSNYQKGGKSVWGGEDELVGIGKDELAGGQTHGGGGARWCGEDELAGVGEDELASSLMSSGSSPTTLLRRSVRRRHRRSPPTSSLRRLAVRPFSTLPSTRHRSLSLPSSSPAFLAANTAPSSPLSFLLSTSAAGHDLSRVWGFN</sequence>
<dbReference type="SUPFAM" id="SSF51110">
    <property type="entry name" value="alpha-D-mannose-specific plant lectins"/>
    <property type="match status" value="1"/>
</dbReference>
<keyword evidence="9" id="KW-1185">Reference proteome</keyword>
<proteinExistence type="predicted"/>
<evidence type="ECO:0000256" key="4">
    <source>
        <dbReference type="ARBA" id="ARBA00047899"/>
    </source>
</evidence>
<accession>A0A0E0AZG6</accession>
<feature type="domain" description="Bulb-type lectin" evidence="7">
    <location>
        <begin position="1"/>
        <end position="66"/>
    </location>
</feature>
<dbReference type="Gene3D" id="2.90.10.10">
    <property type="entry name" value="Bulb-type lectin domain"/>
    <property type="match status" value="1"/>
</dbReference>
<dbReference type="EC" id="2.7.11.1" evidence="2"/>
<dbReference type="PANTHER" id="PTHR32444">
    <property type="entry name" value="BULB-TYPE LECTIN DOMAIN-CONTAINING PROTEIN"/>
    <property type="match status" value="1"/>
</dbReference>
<feature type="compositionally biased region" description="Basic residues" evidence="6">
    <location>
        <begin position="206"/>
        <end position="215"/>
    </location>
</feature>
<evidence type="ECO:0000256" key="2">
    <source>
        <dbReference type="ARBA" id="ARBA00012513"/>
    </source>
</evidence>
<evidence type="ECO:0000259" key="7">
    <source>
        <dbReference type="PROSITE" id="PS50927"/>
    </source>
</evidence>
<comment type="subcellular location">
    <subcellularLocation>
        <location evidence="1">Membrane</location>
        <topology evidence="1">Single-pass type I membrane protein</topology>
    </subcellularLocation>
</comment>
<organism evidence="8">
    <name type="scientific">Oryza glumipatula</name>
    <dbReference type="NCBI Taxonomy" id="40148"/>
    <lineage>
        <taxon>Eukaryota</taxon>
        <taxon>Viridiplantae</taxon>
        <taxon>Streptophyta</taxon>
        <taxon>Embryophyta</taxon>
        <taxon>Tracheophyta</taxon>
        <taxon>Spermatophyta</taxon>
        <taxon>Magnoliopsida</taxon>
        <taxon>Liliopsida</taxon>
        <taxon>Poales</taxon>
        <taxon>Poaceae</taxon>
        <taxon>BOP clade</taxon>
        <taxon>Oryzoideae</taxon>
        <taxon>Oryzeae</taxon>
        <taxon>Oryzinae</taxon>
        <taxon>Oryza</taxon>
    </lineage>
</organism>
<dbReference type="PANTHER" id="PTHR32444:SF106">
    <property type="entry name" value="OS09G0111950 PROTEIN"/>
    <property type="match status" value="1"/>
</dbReference>
<dbReference type="STRING" id="40148.A0A0E0AZG6"/>
<dbReference type="InterPro" id="IPR001480">
    <property type="entry name" value="Bulb-type_lectin_dom"/>
</dbReference>
<evidence type="ECO:0000256" key="1">
    <source>
        <dbReference type="ARBA" id="ARBA00004479"/>
    </source>
</evidence>
<evidence type="ECO:0000256" key="3">
    <source>
        <dbReference type="ARBA" id="ARBA00023170"/>
    </source>
</evidence>
<name>A0A0E0AZG6_9ORYZ</name>
<evidence type="ECO:0000256" key="5">
    <source>
        <dbReference type="ARBA" id="ARBA00048679"/>
    </source>
</evidence>
<evidence type="ECO:0000313" key="8">
    <source>
        <dbReference type="EnsemblPlants" id="OGLUM09G00890.1"/>
    </source>
</evidence>
<comment type="catalytic activity">
    <reaction evidence="4">
        <text>L-threonyl-[protein] + ATP = O-phospho-L-threonyl-[protein] + ADP + H(+)</text>
        <dbReference type="Rhea" id="RHEA:46608"/>
        <dbReference type="Rhea" id="RHEA-COMP:11060"/>
        <dbReference type="Rhea" id="RHEA-COMP:11605"/>
        <dbReference type="ChEBI" id="CHEBI:15378"/>
        <dbReference type="ChEBI" id="CHEBI:30013"/>
        <dbReference type="ChEBI" id="CHEBI:30616"/>
        <dbReference type="ChEBI" id="CHEBI:61977"/>
        <dbReference type="ChEBI" id="CHEBI:456216"/>
        <dbReference type="EC" id="2.7.11.1"/>
    </reaction>
</comment>
<dbReference type="AlphaFoldDB" id="A0A0E0AZG6"/>
<dbReference type="InterPro" id="IPR036426">
    <property type="entry name" value="Bulb-type_lectin_dom_sf"/>
</dbReference>
<feature type="region of interest" description="Disordered" evidence="6">
    <location>
        <begin position="191"/>
        <end position="220"/>
    </location>
</feature>
<evidence type="ECO:0000256" key="6">
    <source>
        <dbReference type="SAM" id="MobiDB-lite"/>
    </source>
</evidence>
<protein>
    <recommendedName>
        <fullName evidence="2">non-specific serine/threonine protein kinase</fullName>
        <ecNumber evidence="2">2.7.11.1</ecNumber>
    </recommendedName>
</protein>
<evidence type="ECO:0000313" key="9">
    <source>
        <dbReference type="Proteomes" id="UP000026961"/>
    </source>
</evidence>
<dbReference type="HOGENOM" id="CLU_995271_0_0_1"/>
<dbReference type="GO" id="GO:0004674">
    <property type="term" value="F:protein serine/threonine kinase activity"/>
    <property type="evidence" value="ECO:0007669"/>
    <property type="project" value="UniProtKB-EC"/>
</dbReference>
<dbReference type="GO" id="GO:0051707">
    <property type="term" value="P:response to other organism"/>
    <property type="evidence" value="ECO:0007669"/>
    <property type="project" value="UniProtKB-ARBA"/>
</dbReference>